<reference evidence="1 2" key="1">
    <citation type="submission" date="2021-09" db="EMBL/GenBank/DDBJ databases">
        <title>Genomic insights and catalytic innovation underlie evolution of tropane alkaloids biosynthesis.</title>
        <authorList>
            <person name="Wang Y.-J."/>
            <person name="Tian T."/>
            <person name="Huang J.-P."/>
            <person name="Huang S.-X."/>
        </authorList>
    </citation>
    <scope>NUCLEOTIDE SEQUENCE [LARGE SCALE GENOMIC DNA]</scope>
    <source>
        <strain evidence="1">KIB-2018</strain>
        <tissue evidence="1">Leaf</tissue>
    </source>
</reference>
<sequence length="171" mass="19600">MFNSEQQIFSTSSMDPRISFSNDFVENQQATKYESSYREAPVSGDFEFSFRNNAMIPADEIFSEGVMLPLKDDCSRKMTLREELLIDDAFEDSLPRLPRNSGWWKERLGFRRSQVIPKRTQRNNGVLERVVEDKRSSFVHEKTQVVAETVECNGSCRGKGNGGIVFILSLN</sequence>
<organism evidence="1 2">
    <name type="scientific">Erythroxylum novogranatense</name>
    <dbReference type="NCBI Taxonomy" id="1862640"/>
    <lineage>
        <taxon>Eukaryota</taxon>
        <taxon>Viridiplantae</taxon>
        <taxon>Streptophyta</taxon>
        <taxon>Embryophyta</taxon>
        <taxon>Tracheophyta</taxon>
        <taxon>Spermatophyta</taxon>
        <taxon>Magnoliopsida</taxon>
        <taxon>eudicotyledons</taxon>
        <taxon>Gunneridae</taxon>
        <taxon>Pentapetalae</taxon>
        <taxon>rosids</taxon>
        <taxon>fabids</taxon>
        <taxon>Malpighiales</taxon>
        <taxon>Erythroxylaceae</taxon>
        <taxon>Erythroxylum</taxon>
    </lineage>
</organism>
<protein>
    <submittedName>
        <fullName evidence="1">Uncharacterized protein</fullName>
    </submittedName>
</protein>
<accession>A0AAV8TB36</accession>
<name>A0AAV8TB36_9ROSI</name>
<proteinExistence type="predicted"/>
<dbReference type="PANTHER" id="PTHR31722:SF71">
    <property type="entry name" value="GENOME ASSEMBLY, CHROMOSOME: A05"/>
    <property type="match status" value="1"/>
</dbReference>
<dbReference type="Proteomes" id="UP001159364">
    <property type="component" value="Linkage Group LG05"/>
</dbReference>
<dbReference type="EMBL" id="JAIWQS010000005">
    <property type="protein sequence ID" value="KAJ8763475.1"/>
    <property type="molecule type" value="Genomic_DNA"/>
</dbReference>
<gene>
    <name evidence="1" type="ORF">K2173_002358</name>
</gene>
<evidence type="ECO:0000313" key="1">
    <source>
        <dbReference type="EMBL" id="KAJ8763475.1"/>
    </source>
</evidence>
<evidence type="ECO:0000313" key="2">
    <source>
        <dbReference type="Proteomes" id="UP001159364"/>
    </source>
</evidence>
<keyword evidence="2" id="KW-1185">Reference proteome</keyword>
<comment type="caution">
    <text evidence="1">The sequence shown here is derived from an EMBL/GenBank/DDBJ whole genome shotgun (WGS) entry which is preliminary data.</text>
</comment>
<dbReference type="AlphaFoldDB" id="A0AAV8TB36"/>
<dbReference type="PANTHER" id="PTHR31722">
    <property type="entry name" value="OS06G0675200 PROTEIN"/>
    <property type="match status" value="1"/>
</dbReference>